<dbReference type="GO" id="GO:0005737">
    <property type="term" value="C:cytoplasm"/>
    <property type="evidence" value="ECO:0007669"/>
    <property type="project" value="TreeGrafter"/>
</dbReference>
<dbReference type="InterPro" id="IPR023401">
    <property type="entry name" value="ODC_N"/>
</dbReference>
<dbReference type="GeneID" id="303114865"/>
<accession>A0A6L5Y5T2</accession>
<keyword evidence="2" id="KW-1185">Reference proteome</keyword>
<name>A0A6L5Y5T2_9FIRM</name>
<proteinExistence type="predicted"/>
<sequence length="337" mass="35854">MKIKVLSRANLINILEMPEVIKGVESVYKTKAQGNVVAWPLVEHKFSTGALMDIRSGGAFGEVGIHGAKLLNNFPENAAKGLPVFTGVLMAFDSETGLPIGVMDASYITSMRTGAAAAIGAAALARPDSESLLLVGAGLQSIYLLGATLVKMPGLKKVRVIDTFAQDNADRYITTIQERLKNELGIDASEVVFEAAHDMKEAVEQSDVILTITRSTSPLIMKDWLKPGTHLSCIGADMVGKEEIDPEIFRTARCFADDAKQCCTVGEMEIPAKMGILSPETVTGEIGEVLAGMKPGRVSDEDITVFDATGLAVLDLVTAKTAVRTAEEKGLGTTVEI</sequence>
<organism evidence="1 2">
    <name type="scientific">Hornefia butyriciproducens</name>
    <dbReference type="NCBI Taxonomy" id="2652293"/>
    <lineage>
        <taxon>Bacteria</taxon>
        <taxon>Bacillati</taxon>
        <taxon>Bacillota</taxon>
        <taxon>Clostridia</taxon>
        <taxon>Peptostreptococcales</taxon>
        <taxon>Anaerovoracaceae</taxon>
        <taxon>Hornefia</taxon>
    </lineage>
</organism>
<dbReference type="AlphaFoldDB" id="A0A6L5Y5T2"/>
<protein>
    <submittedName>
        <fullName evidence="1">Ornithine cyclodeaminase family protein</fullName>
    </submittedName>
</protein>
<dbReference type="PIRSF" id="PIRSF001439">
    <property type="entry name" value="CryM"/>
    <property type="match status" value="1"/>
</dbReference>
<dbReference type="PANTHER" id="PTHR13812">
    <property type="entry name" value="KETIMINE REDUCTASE MU-CRYSTALLIN"/>
    <property type="match status" value="1"/>
</dbReference>
<dbReference type="Proteomes" id="UP000474676">
    <property type="component" value="Unassembled WGS sequence"/>
</dbReference>
<dbReference type="PANTHER" id="PTHR13812:SF19">
    <property type="entry name" value="KETIMINE REDUCTASE MU-CRYSTALLIN"/>
    <property type="match status" value="1"/>
</dbReference>
<gene>
    <name evidence="1" type="ORF">FYJ64_05960</name>
</gene>
<dbReference type="Pfam" id="PF02423">
    <property type="entry name" value="OCD_Mu_crystall"/>
    <property type="match status" value="1"/>
</dbReference>
<dbReference type="InterPro" id="IPR036291">
    <property type="entry name" value="NAD(P)-bd_dom_sf"/>
</dbReference>
<comment type="caution">
    <text evidence="1">The sequence shown here is derived from an EMBL/GenBank/DDBJ whole genome shotgun (WGS) entry which is preliminary data.</text>
</comment>
<reference evidence="1 2" key="1">
    <citation type="submission" date="2019-08" db="EMBL/GenBank/DDBJ databases">
        <title>In-depth cultivation of the pig gut microbiome towards novel bacterial diversity and tailored functional studies.</title>
        <authorList>
            <person name="Wylensek D."/>
            <person name="Hitch T.C.A."/>
            <person name="Clavel T."/>
        </authorList>
    </citation>
    <scope>NUCLEOTIDE SEQUENCE [LARGE SCALE GENOMIC DNA]</scope>
    <source>
        <strain evidence="1 2">WCA-MUC-591-APC-3H</strain>
    </source>
</reference>
<evidence type="ECO:0000313" key="1">
    <source>
        <dbReference type="EMBL" id="MST51858.1"/>
    </source>
</evidence>
<dbReference type="Gene3D" id="3.30.1780.10">
    <property type="entry name" value="ornithine cyclodeaminase, domain 1"/>
    <property type="match status" value="1"/>
</dbReference>
<dbReference type="RefSeq" id="WP_154574297.1">
    <property type="nucleotide sequence ID" value="NZ_VUMZ01000004.1"/>
</dbReference>
<evidence type="ECO:0000313" key="2">
    <source>
        <dbReference type="Proteomes" id="UP000474676"/>
    </source>
</evidence>
<dbReference type="EMBL" id="VUMZ01000004">
    <property type="protein sequence ID" value="MST51858.1"/>
    <property type="molecule type" value="Genomic_DNA"/>
</dbReference>
<dbReference type="SUPFAM" id="SSF51735">
    <property type="entry name" value="NAD(P)-binding Rossmann-fold domains"/>
    <property type="match status" value="1"/>
</dbReference>
<dbReference type="InterPro" id="IPR003462">
    <property type="entry name" value="ODC_Mu_crystall"/>
</dbReference>
<dbReference type="Gene3D" id="3.40.50.720">
    <property type="entry name" value="NAD(P)-binding Rossmann-like Domain"/>
    <property type="match status" value="1"/>
</dbReference>